<organism evidence="1 2">
    <name type="scientific">Pseudescherichia vulneris NBRC 102420</name>
    <dbReference type="NCBI Taxonomy" id="1115515"/>
    <lineage>
        <taxon>Bacteria</taxon>
        <taxon>Pseudomonadati</taxon>
        <taxon>Pseudomonadota</taxon>
        <taxon>Gammaproteobacteria</taxon>
        <taxon>Enterobacterales</taxon>
        <taxon>Enterobacteriaceae</taxon>
        <taxon>Pseudescherichia</taxon>
    </lineage>
</organism>
<name>A0A090V6R3_PSEVU</name>
<dbReference type="eggNOG" id="ENOG5034151">
    <property type="taxonomic scope" value="Bacteria"/>
</dbReference>
<protein>
    <submittedName>
        <fullName evidence="1">Uncharacterized protein</fullName>
    </submittedName>
</protein>
<evidence type="ECO:0000313" key="2">
    <source>
        <dbReference type="Proteomes" id="UP000029462"/>
    </source>
</evidence>
<keyword evidence="2" id="KW-1185">Reference proteome</keyword>
<accession>A0A090V6R3</accession>
<dbReference type="AlphaFoldDB" id="A0A090V6R3"/>
<reference evidence="1 2" key="1">
    <citation type="submission" date="2014-09" db="EMBL/GenBank/DDBJ databases">
        <title>Whole genome shotgun sequence of Escherichia vulneris NBRC 102420.</title>
        <authorList>
            <person name="Yoshida Y."/>
            <person name="Hosoyama A."/>
            <person name="Tsuchikane K."/>
            <person name="Ohji S."/>
            <person name="Ichikawa N."/>
            <person name="Kimura A."/>
            <person name="Yamazoe A."/>
            <person name="Ezaki T."/>
            <person name="Fujita N."/>
        </authorList>
    </citation>
    <scope>NUCLEOTIDE SEQUENCE [LARGE SCALE GENOMIC DNA]</scope>
    <source>
        <strain evidence="1 2">NBRC 102420</strain>
    </source>
</reference>
<dbReference type="EMBL" id="BBMZ01000014">
    <property type="protein sequence ID" value="GAL58944.1"/>
    <property type="molecule type" value="Genomic_DNA"/>
</dbReference>
<dbReference type="STRING" id="1115515.EV102420_14_00020"/>
<dbReference type="Proteomes" id="UP000029462">
    <property type="component" value="Unassembled WGS sequence"/>
</dbReference>
<proteinExistence type="predicted"/>
<sequence>MNLNEIAEKLCNILFSSAYNNEANEIRSLMIKVLSLEKNDPVRISAIDDLISRCHPKWLGDYYIKNITYSEWTDLIIDFKNELKRVR</sequence>
<evidence type="ECO:0000313" key="1">
    <source>
        <dbReference type="EMBL" id="GAL58944.1"/>
    </source>
</evidence>
<dbReference type="OrthoDB" id="6556332at2"/>
<gene>
    <name evidence="1" type="ORF">EV102420_14_00020</name>
</gene>
<comment type="caution">
    <text evidence="1">The sequence shown here is derived from an EMBL/GenBank/DDBJ whole genome shotgun (WGS) entry which is preliminary data.</text>
</comment>
<dbReference type="RefSeq" id="WP_072015256.1">
    <property type="nucleotide sequence ID" value="NZ_BBMZ01000014.1"/>
</dbReference>